<name>A0ABZ2Y7Q8_9FIRM</name>
<gene>
    <name evidence="2" type="ORF">QBE51_03545</name>
</gene>
<keyword evidence="1" id="KW-1133">Transmembrane helix</keyword>
<evidence type="ECO:0000256" key="1">
    <source>
        <dbReference type="SAM" id="Phobius"/>
    </source>
</evidence>
<dbReference type="Proteomes" id="UP001486565">
    <property type="component" value="Chromosome"/>
</dbReference>
<feature type="transmembrane region" description="Helical" evidence="1">
    <location>
        <begin position="6"/>
        <end position="25"/>
    </location>
</feature>
<reference evidence="2 3" key="1">
    <citation type="submission" date="2023-03" db="EMBL/GenBank/DDBJ databases">
        <title>Novel Species.</title>
        <authorList>
            <person name="Ma S."/>
        </authorList>
    </citation>
    <scope>NUCLEOTIDE SEQUENCE [LARGE SCALE GENOMIC DNA]</scope>
    <source>
        <strain evidence="2 3">LIND6LT2</strain>
    </source>
</reference>
<proteinExistence type="predicted"/>
<evidence type="ECO:0000313" key="3">
    <source>
        <dbReference type="Proteomes" id="UP001486565"/>
    </source>
</evidence>
<dbReference type="EMBL" id="CP121687">
    <property type="protein sequence ID" value="WZL70614.1"/>
    <property type="molecule type" value="Genomic_DNA"/>
</dbReference>
<accession>A0ABZ2Y7Q8</accession>
<keyword evidence="1" id="KW-0472">Membrane</keyword>
<sequence>MIEIVGKLIALATSFLTIWQLYLLIQKTKLENEKLRLEIRKLHSERK</sequence>
<protein>
    <submittedName>
        <fullName evidence="2">Uncharacterized protein</fullName>
    </submittedName>
</protein>
<keyword evidence="1" id="KW-0812">Transmembrane</keyword>
<dbReference type="RefSeq" id="WP_341877576.1">
    <property type="nucleotide sequence ID" value="NZ_CP121687.1"/>
</dbReference>
<organism evidence="2 3">
    <name type="scientific">Defluviitalea saccharophila</name>
    <dbReference type="NCBI Taxonomy" id="879970"/>
    <lineage>
        <taxon>Bacteria</taxon>
        <taxon>Bacillati</taxon>
        <taxon>Bacillota</taxon>
        <taxon>Clostridia</taxon>
        <taxon>Lachnospirales</taxon>
        <taxon>Defluviitaleaceae</taxon>
        <taxon>Defluviitalea</taxon>
    </lineage>
</organism>
<keyword evidence="3" id="KW-1185">Reference proteome</keyword>
<evidence type="ECO:0000313" key="2">
    <source>
        <dbReference type="EMBL" id="WZL70614.1"/>
    </source>
</evidence>